<evidence type="ECO:0000313" key="1">
    <source>
        <dbReference type="EMBL" id="KAL3719606.1"/>
    </source>
</evidence>
<protein>
    <submittedName>
        <fullName evidence="1">Uncharacterized protein</fullName>
    </submittedName>
</protein>
<proteinExistence type="predicted"/>
<name>A0ABD3J1Q9_EUCGL</name>
<sequence>MLMPDVGIAKMASLILKIENQMEDFAAPWICWDPTWPTTSIVAMAAPRLAAWMRRRKGRGMVAAELQGWKGLAVKTKKGVRREREGKWLVMVVIVRKMRGHLGKLPFLNAFLY</sequence>
<comment type="caution">
    <text evidence="1">The sequence shown here is derived from an EMBL/GenBank/DDBJ whole genome shotgun (WGS) entry which is preliminary data.</text>
</comment>
<evidence type="ECO:0000313" key="2">
    <source>
        <dbReference type="Proteomes" id="UP001634007"/>
    </source>
</evidence>
<dbReference type="Proteomes" id="UP001634007">
    <property type="component" value="Unassembled WGS sequence"/>
</dbReference>
<dbReference type="EMBL" id="JBJKBG010000010">
    <property type="protein sequence ID" value="KAL3719606.1"/>
    <property type="molecule type" value="Genomic_DNA"/>
</dbReference>
<keyword evidence="2" id="KW-1185">Reference proteome</keyword>
<organism evidence="1 2">
    <name type="scientific">Eucalyptus globulus</name>
    <name type="common">Tasmanian blue gum</name>
    <dbReference type="NCBI Taxonomy" id="34317"/>
    <lineage>
        <taxon>Eukaryota</taxon>
        <taxon>Viridiplantae</taxon>
        <taxon>Streptophyta</taxon>
        <taxon>Embryophyta</taxon>
        <taxon>Tracheophyta</taxon>
        <taxon>Spermatophyta</taxon>
        <taxon>Magnoliopsida</taxon>
        <taxon>eudicotyledons</taxon>
        <taxon>Gunneridae</taxon>
        <taxon>Pentapetalae</taxon>
        <taxon>rosids</taxon>
        <taxon>malvids</taxon>
        <taxon>Myrtales</taxon>
        <taxon>Myrtaceae</taxon>
        <taxon>Myrtoideae</taxon>
        <taxon>Eucalypteae</taxon>
        <taxon>Eucalyptus</taxon>
    </lineage>
</organism>
<gene>
    <name evidence="1" type="ORF">ACJRO7_004562</name>
</gene>
<accession>A0ABD3J1Q9</accession>
<dbReference type="AlphaFoldDB" id="A0ABD3J1Q9"/>
<reference evidence="1 2" key="1">
    <citation type="submission" date="2024-11" db="EMBL/GenBank/DDBJ databases">
        <title>Chromosome-level genome assembly of Eucalyptus globulus Labill. provides insights into its genome evolution.</title>
        <authorList>
            <person name="Li X."/>
        </authorList>
    </citation>
    <scope>NUCLEOTIDE SEQUENCE [LARGE SCALE GENOMIC DNA]</scope>
    <source>
        <strain evidence="1">CL2024</strain>
        <tissue evidence="1">Fresh tender leaves</tissue>
    </source>
</reference>